<evidence type="ECO:0000256" key="9">
    <source>
        <dbReference type="SAM" id="Phobius"/>
    </source>
</evidence>
<dbReference type="SUPFAM" id="SSF46689">
    <property type="entry name" value="Homeodomain-like"/>
    <property type="match status" value="2"/>
</dbReference>
<keyword evidence="3 9" id="KW-0812">Transmembrane</keyword>
<dbReference type="PANTHER" id="PTHR43280:SF28">
    <property type="entry name" value="HTH-TYPE TRANSCRIPTIONAL ACTIVATOR RHAS"/>
    <property type="match status" value="1"/>
</dbReference>
<keyword evidence="7 9" id="KW-0472">Membrane</keyword>
<dbReference type="InterPro" id="IPR033479">
    <property type="entry name" value="dCache_1"/>
</dbReference>
<keyword evidence="6" id="KW-0238">DNA-binding</keyword>
<accession>A0A2V5KC34</accession>
<feature type="transmembrane region" description="Helical" evidence="9">
    <location>
        <begin position="20"/>
        <end position="39"/>
    </location>
</feature>
<dbReference type="GO" id="GO:0003700">
    <property type="term" value="F:DNA-binding transcription factor activity"/>
    <property type="evidence" value="ECO:0007669"/>
    <property type="project" value="InterPro"/>
</dbReference>
<dbReference type="OrthoDB" id="2544973at2"/>
<dbReference type="SMART" id="SM00342">
    <property type="entry name" value="HTH_ARAC"/>
    <property type="match status" value="1"/>
</dbReference>
<keyword evidence="4 9" id="KW-1133">Transmembrane helix</keyword>
<comment type="caution">
    <text evidence="11">The sequence shown here is derived from an EMBL/GenBank/DDBJ whole genome shotgun (WGS) entry which is preliminary data.</text>
</comment>
<keyword evidence="2" id="KW-1003">Cell membrane</keyword>
<dbReference type="InterPro" id="IPR018060">
    <property type="entry name" value="HTH_AraC"/>
</dbReference>
<name>A0A2V5KC34_9BACL</name>
<dbReference type="InterPro" id="IPR020449">
    <property type="entry name" value="Tscrpt_reg_AraC-type_HTH"/>
</dbReference>
<dbReference type="Proteomes" id="UP000247476">
    <property type="component" value="Unassembled WGS sequence"/>
</dbReference>
<dbReference type="Gene3D" id="1.10.10.60">
    <property type="entry name" value="Homeodomain-like"/>
    <property type="match status" value="2"/>
</dbReference>
<dbReference type="AlphaFoldDB" id="A0A2V5KC34"/>
<sequence length="765" mass="86411">MKGLATKVYFNRSLFRKLLLSYFVTILIPTLLIISVYAYTMKEDLLAQIEQSSEAGTQRVSKNIETVIDQINSFSLQLSFIPSVNTWLQNAGEFSMFDYYQLKEQVRNQIVPNNLFHSVYIFASARDKVITTNEGLFDASSFYDHYVVEQIHEKSGSSTWWYQVRKPPAEAFRTPAASDNGGEFVTFYKSIPVTAVKPLGTLVINIPKDVFLSTLSSMSNGADSRTVILDGDGFPISRFGPAPDAELNALAERAAGSGLAHMGKVRIDGTTYFARSYSVAYNGWKVVSLTPYRLYQDRLFGKLTDSALIVVLVSLIGLAVSYGYAVKMYNPWKKIVEALTGTAGKRLMPPARAGSDEISIVSGAIDSMIETIKRNEPVVKDHLISDILQNNLLDKESIPIRLEQLGLSFAEPGYLVIVSVFDFAVPEHADDPQRKLVMFSLVSESLQKRFSCEGTILDGNKLGFIVNLNASRLDDELKDRINACYADMSAMAREQLNASLQLFVGEVCPVGQIHTSYEHLRRELNYKAVMASSEVIFVQEQQNESKFVYPLSMQKQLIQRIVSLDRERAEACIGELFEQYIYDSKYSHEKLQGMIVVLMGSIVNELLKEGYDVWSLNEEVGIFKLDRCRNNDELRQFLSAHIDRVITFLEAWQDRKNTNWYVSKAIAYMETHFSTNMSISDIAEHVGVSGGHLSRTFKAETGKSMLEYLTEFRMTKSKELLARRNDSLHEISQALGYNDVQSFIRFFKKYEGVTPGEYRKSIVKT</sequence>
<dbReference type="PRINTS" id="PR00032">
    <property type="entry name" value="HTHARAC"/>
</dbReference>
<dbReference type="PANTHER" id="PTHR43280">
    <property type="entry name" value="ARAC-FAMILY TRANSCRIPTIONAL REGULATOR"/>
    <property type="match status" value="1"/>
</dbReference>
<evidence type="ECO:0000313" key="11">
    <source>
        <dbReference type="EMBL" id="PYI55714.1"/>
    </source>
</evidence>
<organism evidence="11 12">
    <name type="scientific">Paenibacillus flagellatus</name>
    <dbReference type="NCBI Taxonomy" id="2211139"/>
    <lineage>
        <taxon>Bacteria</taxon>
        <taxon>Bacillati</taxon>
        <taxon>Bacillota</taxon>
        <taxon>Bacilli</taxon>
        <taxon>Bacillales</taxon>
        <taxon>Paenibacillaceae</taxon>
        <taxon>Paenibacillus</taxon>
    </lineage>
</organism>
<evidence type="ECO:0000256" key="5">
    <source>
        <dbReference type="ARBA" id="ARBA00023015"/>
    </source>
</evidence>
<evidence type="ECO:0000259" key="10">
    <source>
        <dbReference type="PROSITE" id="PS01124"/>
    </source>
</evidence>
<evidence type="ECO:0000313" key="12">
    <source>
        <dbReference type="Proteomes" id="UP000247476"/>
    </source>
</evidence>
<dbReference type="GO" id="GO:0043565">
    <property type="term" value="F:sequence-specific DNA binding"/>
    <property type="evidence" value="ECO:0007669"/>
    <property type="project" value="InterPro"/>
</dbReference>
<evidence type="ECO:0000256" key="2">
    <source>
        <dbReference type="ARBA" id="ARBA00022475"/>
    </source>
</evidence>
<proteinExistence type="predicted"/>
<protein>
    <recommendedName>
        <fullName evidence="10">HTH araC/xylS-type domain-containing protein</fullName>
    </recommendedName>
</protein>
<dbReference type="InterPro" id="IPR018062">
    <property type="entry name" value="HTH_AraC-typ_CS"/>
</dbReference>
<evidence type="ECO:0000256" key="6">
    <source>
        <dbReference type="ARBA" id="ARBA00023125"/>
    </source>
</evidence>
<dbReference type="PROSITE" id="PS01124">
    <property type="entry name" value="HTH_ARAC_FAMILY_2"/>
    <property type="match status" value="1"/>
</dbReference>
<evidence type="ECO:0000256" key="8">
    <source>
        <dbReference type="ARBA" id="ARBA00023163"/>
    </source>
</evidence>
<evidence type="ECO:0000256" key="7">
    <source>
        <dbReference type="ARBA" id="ARBA00023136"/>
    </source>
</evidence>
<dbReference type="Pfam" id="PF12833">
    <property type="entry name" value="HTH_18"/>
    <property type="match status" value="1"/>
</dbReference>
<dbReference type="PROSITE" id="PS00041">
    <property type="entry name" value="HTH_ARAC_FAMILY_1"/>
    <property type="match status" value="1"/>
</dbReference>
<evidence type="ECO:0000256" key="4">
    <source>
        <dbReference type="ARBA" id="ARBA00022989"/>
    </source>
</evidence>
<reference evidence="11 12" key="1">
    <citation type="submission" date="2018-05" db="EMBL/GenBank/DDBJ databases">
        <title>Paenibacillus flagellatus sp. nov., isolated from selenium mineral soil.</title>
        <authorList>
            <person name="Dai X."/>
        </authorList>
    </citation>
    <scope>NUCLEOTIDE SEQUENCE [LARGE SCALE GENOMIC DNA]</scope>
    <source>
        <strain evidence="11 12">DXL2</strain>
    </source>
</reference>
<evidence type="ECO:0000256" key="3">
    <source>
        <dbReference type="ARBA" id="ARBA00022692"/>
    </source>
</evidence>
<gene>
    <name evidence="11" type="ORF">DLM86_08290</name>
</gene>
<keyword evidence="5" id="KW-0805">Transcription regulation</keyword>
<dbReference type="RefSeq" id="WP_110839516.1">
    <property type="nucleotide sequence ID" value="NZ_QJVJ01000003.1"/>
</dbReference>
<dbReference type="Pfam" id="PF02743">
    <property type="entry name" value="dCache_1"/>
    <property type="match status" value="1"/>
</dbReference>
<keyword evidence="12" id="KW-1185">Reference proteome</keyword>
<dbReference type="EMBL" id="QJVJ01000003">
    <property type="protein sequence ID" value="PYI55714.1"/>
    <property type="molecule type" value="Genomic_DNA"/>
</dbReference>
<comment type="subcellular location">
    <subcellularLocation>
        <location evidence="1">Cell membrane</location>
        <topology evidence="1">Multi-pass membrane protein</topology>
    </subcellularLocation>
</comment>
<dbReference type="GO" id="GO:0005886">
    <property type="term" value="C:plasma membrane"/>
    <property type="evidence" value="ECO:0007669"/>
    <property type="project" value="UniProtKB-SubCell"/>
</dbReference>
<keyword evidence="8" id="KW-0804">Transcription</keyword>
<dbReference type="InterPro" id="IPR009057">
    <property type="entry name" value="Homeodomain-like_sf"/>
</dbReference>
<evidence type="ECO:0000256" key="1">
    <source>
        <dbReference type="ARBA" id="ARBA00004651"/>
    </source>
</evidence>
<feature type="domain" description="HTH araC/xylS-type" evidence="10">
    <location>
        <begin position="663"/>
        <end position="761"/>
    </location>
</feature>